<evidence type="ECO:0000313" key="8">
    <source>
        <dbReference type="Proteomes" id="UP000292402"/>
    </source>
</evidence>
<dbReference type="EMBL" id="PDXA01000011">
    <property type="protein sequence ID" value="RYN53926.1"/>
    <property type="molecule type" value="Genomic_DNA"/>
</dbReference>
<evidence type="ECO:0008006" key="9">
    <source>
        <dbReference type="Google" id="ProtNLM"/>
    </source>
</evidence>
<feature type="compositionally biased region" description="Low complexity" evidence="5">
    <location>
        <begin position="262"/>
        <end position="273"/>
    </location>
</feature>
<evidence type="ECO:0000256" key="2">
    <source>
        <dbReference type="ARBA" id="ARBA00022692"/>
    </source>
</evidence>
<comment type="subcellular location">
    <subcellularLocation>
        <location evidence="1">Membrane</location>
        <topology evidence="1">Single-pass membrane protein</topology>
    </subcellularLocation>
</comment>
<keyword evidence="3 6" id="KW-1133">Transmembrane helix</keyword>
<feature type="compositionally biased region" description="Basic and acidic residues" evidence="5">
    <location>
        <begin position="278"/>
        <end position="296"/>
    </location>
</feature>
<feature type="region of interest" description="Disordered" evidence="5">
    <location>
        <begin position="173"/>
        <end position="248"/>
    </location>
</feature>
<evidence type="ECO:0000256" key="6">
    <source>
        <dbReference type="SAM" id="Phobius"/>
    </source>
</evidence>
<name>A0A4Q4MKJ2_9PLEO</name>
<dbReference type="AlphaFoldDB" id="A0A4Q4MKJ2"/>
<dbReference type="GO" id="GO:0071944">
    <property type="term" value="C:cell periphery"/>
    <property type="evidence" value="ECO:0007669"/>
    <property type="project" value="UniProtKB-ARBA"/>
</dbReference>
<dbReference type="GO" id="GO:0016020">
    <property type="term" value="C:membrane"/>
    <property type="evidence" value="ECO:0007669"/>
    <property type="project" value="UniProtKB-SubCell"/>
</dbReference>
<dbReference type="InterPro" id="IPR051694">
    <property type="entry name" value="Immunoregulatory_rcpt-like"/>
</dbReference>
<keyword evidence="2 6" id="KW-0812">Transmembrane</keyword>
<evidence type="ECO:0000256" key="4">
    <source>
        <dbReference type="ARBA" id="ARBA00023136"/>
    </source>
</evidence>
<reference evidence="8" key="1">
    <citation type="journal article" date="2019" name="bioRxiv">
        <title>Genomics, evolutionary history and diagnostics of the Alternaria alternata species group including apple and Asian pear pathotypes.</title>
        <authorList>
            <person name="Armitage A.D."/>
            <person name="Cockerton H.M."/>
            <person name="Sreenivasaprasad S."/>
            <person name="Woodhall J.W."/>
            <person name="Lane C.R."/>
            <person name="Harrison R.J."/>
            <person name="Clarkson J.P."/>
        </authorList>
    </citation>
    <scope>NUCLEOTIDE SEQUENCE [LARGE SCALE GENOMIC DNA]</scope>
    <source>
        <strain evidence="8">FERA 1082</strain>
    </source>
</reference>
<protein>
    <recommendedName>
        <fullName evidence="9">Mid2 domain-containing protein</fullName>
    </recommendedName>
</protein>
<accession>A0A4Q4MKJ2</accession>
<feature type="region of interest" description="Disordered" evidence="5">
    <location>
        <begin position="352"/>
        <end position="380"/>
    </location>
</feature>
<gene>
    <name evidence="7" type="ORF">AA0114_g4109</name>
</gene>
<evidence type="ECO:0000256" key="3">
    <source>
        <dbReference type="ARBA" id="ARBA00022989"/>
    </source>
</evidence>
<dbReference type="PANTHER" id="PTHR15549">
    <property type="entry name" value="PAIRED IMMUNOGLOBULIN-LIKE TYPE 2 RECEPTOR"/>
    <property type="match status" value="1"/>
</dbReference>
<comment type="caution">
    <text evidence="7">The sequence shown here is derived from an EMBL/GenBank/DDBJ whole genome shotgun (WGS) entry which is preliminary data.</text>
</comment>
<keyword evidence="4 6" id="KW-0472">Membrane</keyword>
<sequence>MNDYCLAAGSIGAEKVQRNHQRQRRQIGDLLSSIVGDVSSVLSSNGVAVPTAIIESVAGSVVNALPTPANPTSIAAEITATSATEDASSTASSTAQTSTGASSTRNEASSTASQGSTSSSSAAAASSPSSNSSSGPSTGLIAGVVVGGVAALALIGIFILLLLRHRKRKSRTAAMNDKEASAAASSSSDHPPPTQGAYARVPQQNAYPTTTTLPTQPDLSSTQPTTMMSPVSPITPGGQAPWASTSTFGGATATGAGAGAATAAAGHALHSSTPAPRYSDEKPPQRHQYIDSKIPESNEMPTNANVWEIDGREMPPPSELDAGKRDGLNLGNIGSNAQAQGQTQQQEYVAYRPPSVGNGQSNWSGQNGEFSGNKPVGQAI</sequence>
<proteinExistence type="predicted"/>
<evidence type="ECO:0000256" key="5">
    <source>
        <dbReference type="SAM" id="MobiDB-lite"/>
    </source>
</evidence>
<feature type="transmembrane region" description="Helical" evidence="6">
    <location>
        <begin position="140"/>
        <end position="163"/>
    </location>
</feature>
<organism evidence="7 8">
    <name type="scientific">Alternaria tenuissima</name>
    <dbReference type="NCBI Taxonomy" id="119927"/>
    <lineage>
        <taxon>Eukaryota</taxon>
        <taxon>Fungi</taxon>
        <taxon>Dikarya</taxon>
        <taxon>Ascomycota</taxon>
        <taxon>Pezizomycotina</taxon>
        <taxon>Dothideomycetes</taxon>
        <taxon>Pleosporomycetidae</taxon>
        <taxon>Pleosporales</taxon>
        <taxon>Pleosporineae</taxon>
        <taxon>Pleosporaceae</taxon>
        <taxon>Alternaria</taxon>
        <taxon>Alternaria sect. Alternaria</taxon>
        <taxon>Alternaria alternata complex</taxon>
    </lineage>
</organism>
<evidence type="ECO:0000256" key="1">
    <source>
        <dbReference type="ARBA" id="ARBA00004167"/>
    </source>
</evidence>
<feature type="compositionally biased region" description="Low complexity" evidence="5">
    <location>
        <begin position="208"/>
        <end position="222"/>
    </location>
</feature>
<feature type="region of interest" description="Disordered" evidence="5">
    <location>
        <begin position="262"/>
        <end position="300"/>
    </location>
</feature>
<evidence type="ECO:0000313" key="7">
    <source>
        <dbReference type="EMBL" id="RYN53926.1"/>
    </source>
</evidence>
<feature type="region of interest" description="Disordered" evidence="5">
    <location>
        <begin position="81"/>
        <end position="136"/>
    </location>
</feature>
<dbReference type="PANTHER" id="PTHR15549:SF26">
    <property type="entry name" value="AXIAL BUDDING PATTERN PROTEIN 2-RELATED"/>
    <property type="match status" value="1"/>
</dbReference>
<dbReference type="Proteomes" id="UP000292402">
    <property type="component" value="Unassembled WGS sequence"/>
</dbReference>
<feature type="compositionally biased region" description="Low complexity" evidence="5">
    <location>
        <begin position="357"/>
        <end position="368"/>
    </location>
</feature>